<keyword evidence="1" id="KW-0812">Transmembrane</keyword>
<feature type="transmembrane region" description="Helical" evidence="1">
    <location>
        <begin position="211"/>
        <end position="234"/>
    </location>
</feature>
<evidence type="ECO:0000313" key="2">
    <source>
        <dbReference type="EMBL" id="MBG6091877.1"/>
    </source>
</evidence>
<keyword evidence="1" id="KW-1133">Transmembrane helix</keyword>
<keyword evidence="3" id="KW-1185">Reference proteome</keyword>
<reference evidence="2" key="1">
    <citation type="submission" date="2020-11" db="EMBL/GenBank/DDBJ databases">
        <title>Sequencing the genomes of 1000 actinobacteria strains.</title>
        <authorList>
            <person name="Klenk H.-P."/>
        </authorList>
    </citation>
    <scope>NUCLEOTIDE SEQUENCE</scope>
    <source>
        <strain evidence="2">DSM 43175</strain>
    </source>
</reference>
<feature type="transmembrane region" description="Helical" evidence="1">
    <location>
        <begin position="184"/>
        <end position="205"/>
    </location>
</feature>
<accession>A0A931GLT5</accession>
<name>A0A931GLT5_9ACTN</name>
<proteinExistence type="predicted"/>
<sequence>MAVLSLAWILRRTVATVFTLLAGVALMALAAFLVATVAPDGVRDLRAYEAAPRCPAAPSGPAECRWTQEFTVSGVRLTKKRSESNRAFLTGPDGARWETFYSSNGPVLDGLGEGDRVTGTVWRGLLTEISAGGTSQETHDAPADMRARVLILALIVVPSGLLMTVATVWRLCRRRAAAEPTPGMRATLGLGFSLFFAGLFSPLLLGGRGENVWLVAAVWLPIAAVMAIMARAYATRKPDAQKPDAQMPAA</sequence>
<gene>
    <name evidence="2" type="ORF">IW256_005990</name>
</gene>
<dbReference type="AlphaFoldDB" id="A0A931GLT5"/>
<dbReference type="EMBL" id="JADOUA010000001">
    <property type="protein sequence ID" value="MBG6091877.1"/>
    <property type="molecule type" value="Genomic_DNA"/>
</dbReference>
<evidence type="ECO:0000256" key="1">
    <source>
        <dbReference type="SAM" id="Phobius"/>
    </source>
</evidence>
<feature type="transmembrane region" description="Helical" evidence="1">
    <location>
        <begin position="149"/>
        <end position="172"/>
    </location>
</feature>
<dbReference type="RefSeq" id="WP_197014141.1">
    <property type="nucleotide sequence ID" value="NZ_BAABES010000002.1"/>
</dbReference>
<organism evidence="2 3">
    <name type="scientific">Actinomadura viridis</name>
    <dbReference type="NCBI Taxonomy" id="58110"/>
    <lineage>
        <taxon>Bacteria</taxon>
        <taxon>Bacillati</taxon>
        <taxon>Actinomycetota</taxon>
        <taxon>Actinomycetes</taxon>
        <taxon>Streptosporangiales</taxon>
        <taxon>Thermomonosporaceae</taxon>
        <taxon>Actinomadura</taxon>
    </lineage>
</organism>
<comment type="caution">
    <text evidence="2">The sequence shown here is derived from an EMBL/GenBank/DDBJ whole genome shotgun (WGS) entry which is preliminary data.</text>
</comment>
<keyword evidence="1" id="KW-0472">Membrane</keyword>
<feature type="transmembrane region" description="Helical" evidence="1">
    <location>
        <begin position="12"/>
        <end position="38"/>
    </location>
</feature>
<protein>
    <submittedName>
        <fullName evidence="2">Uncharacterized protein</fullName>
    </submittedName>
</protein>
<evidence type="ECO:0000313" key="3">
    <source>
        <dbReference type="Proteomes" id="UP000614047"/>
    </source>
</evidence>
<dbReference type="Proteomes" id="UP000614047">
    <property type="component" value="Unassembled WGS sequence"/>
</dbReference>